<name>A0A6A5W634_9PLEO</name>
<feature type="region of interest" description="Disordered" evidence="1">
    <location>
        <begin position="191"/>
        <end position="230"/>
    </location>
</feature>
<sequence length="495" mass="56116">MLRPSRFEIPRILPVDPFEDPLHPVSQRVLEELEFDEQYPNEHVVRANLPGVVHFDDPDPIHQGVPEEVPTVDVRITPTEDHIREDYVDEIRRSWSLGYGASLVRDDLVPRDPKNNNRISPENWDVNFLHLLRSIARCSETYNEAMDRLQTASKNRRERQKSDVNSEVHLVYADLDEVYTQYELEAAYAPSPVRSSAKENPQERLGDDDNVVHNSPEQEQPEREGEQDKELELSTTLMEVSLVSVLDTNKLGKELDASTATRKTSSISVAAGSLKRIRSHEDEEIPAKPSNKQARDLERDHRRLISVSSLLGPDVIVQTRSHLRSQGPSQDKSSRSIPEDTDINATLTLAHQHFRSLSTSRHCSSAGGSGSQGPVGTRLILGEPHGLDNQAPQEGQEGSLSSRMANLSNALDESSVHPEASTVQPDVLNDQRFAVPTNATIREQIRLLKHRVKMAEMDEMNSRDMRERCENRKVQHQLKYEISRLRIERRHQTSA</sequence>
<evidence type="ECO:0000313" key="2">
    <source>
        <dbReference type="EMBL" id="KAF1997333.1"/>
    </source>
</evidence>
<feature type="region of interest" description="Disordered" evidence="1">
    <location>
        <begin position="278"/>
        <end position="297"/>
    </location>
</feature>
<feature type="compositionally biased region" description="Polar residues" evidence="1">
    <location>
        <begin position="318"/>
        <end position="331"/>
    </location>
</feature>
<dbReference type="Proteomes" id="UP000799779">
    <property type="component" value="Unassembled WGS sequence"/>
</dbReference>
<proteinExistence type="predicted"/>
<organism evidence="2 3">
    <name type="scientific">Amniculicola lignicola CBS 123094</name>
    <dbReference type="NCBI Taxonomy" id="1392246"/>
    <lineage>
        <taxon>Eukaryota</taxon>
        <taxon>Fungi</taxon>
        <taxon>Dikarya</taxon>
        <taxon>Ascomycota</taxon>
        <taxon>Pezizomycotina</taxon>
        <taxon>Dothideomycetes</taxon>
        <taxon>Pleosporomycetidae</taxon>
        <taxon>Pleosporales</taxon>
        <taxon>Amniculicolaceae</taxon>
        <taxon>Amniculicola</taxon>
    </lineage>
</organism>
<keyword evidence="3" id="KW-1185">Reference proteome</keyword>
<feature type="compositionally biased region" description="Basic and acidic residues" evidence="1">
    <location>
        <begin position="196"/>
        <end position="211"/>
    </location>
</feature>
<feature type="region of interest" description="Disordered" evidence="1">
    <location>
        <begin position="318"/>
        <end position="338"/>
    </location>
</feature>
<dbReference type="EMBL" id="ML977615">
    <property type="protein sequence ID" value="KAF1997333.1"/>
    <property type="molecule type" value="Genomic_DNA"/>
</dbReference>
<feature type="compositionally biased region" description="Basic and acidic residues" evidence="1">
    <location>
        <begin position="220"/>
        <end position="230"/>
    </location>
</feature>
<accession>A0A6A5W634</accession>
<feature type="region of interest" description="Disordered" evidence="1">
    <location>
        <begin position="359"/>
        <end position="428"/>
    </location>
</feature>
<evidence type="ECO:0000256" key="1">
    <source>
        <dbReference type="SAM" id="MobiDB-lite"/>
    </source>
</evidence>
<dbReference type="AlphaFoldDB" id="A0A6A5W634"/>
<evidence type="ECO:0000313" key="3">
    <source>
        <dbReference type="Proteomes" id="UP000799779"/>
    </source>
</evidence>
<protein>
    <submittedName>
        <fullName evidence="2">Uncharacterized protein</fullName>
    </submittedName>
</protein>
<reference evidence="2" key="1">
    <citation type="journal article" date="2020" name="Stud. Mycol.">
        <title>101 Dothideomycetes genomes: a test case for predicting lifestyles and emergence of pathogens.</title>
        <authorList>
            <person name="Haridas S."/>
            <person name="Albert R."/>
            <person name="Binder M."/>
            <person name="Bloem J."/>
            <person name="Labutti K."/>
            <person name="Salamov A."/>
            <person name="Andreopoulos B."/>
            <person name="Baker S."/>
            <person name="Barry K."/>
            <person name="Bills G."/>
            <person name="Bluhm B."/>
            <person name="Cannon C."/>
            <person name="Castanera R."/>
            <person name="Culley D."/>
            <person name="Daum C."/>
            <person name="Ezra D."/>
            <person name="Gonzalez J."/>
            <person name="Henrissat B."/>
            <person name="Kuo A."/>
            <person name="Liang C."/>
            <person name="Lipzen A."/>
            <person name="Lutzoni F."/>
            <person name="Magnuson J."/>
            <person name="Mondo S."/>
            <person name="Nolan M."/>
            <person name="Ohm R."/>
            <person name="Pangilinan J."/>
            <person name="Park H.-J."/>
            <person name="Ramirez L."/>
            <person name="Alfaro M."/>
            <person name="Sun H."/>
            <person name="Tritt A."/>
            <person name="Yoshinaga Y."/>
            <person name="Zwiers L.-H."/>
            <person name="Turgeon B."/>
            <person name="Goodwin S."/>
            <person name="Spatafora J."/>
            <person name="Crous P."/>
            <person name="Grigoriev I."/>
        </authorList>
    </citation>
    <scope>NUCLEOTIDE SEQUENCE</scope>
    <source>
        <strain evidence="2">CBS 123094</strain>
    </source>
</reference>
<feature type="compositionally biased region" description="Polar residues" evidence="1">
    <location>
        <begin position="390"/>
        <end position="412"/>
    </location>
</feature>
<gene>
    <name evidence="2" type="ORF">P154DRAFT_579080</name>
</gene>